<organism evidence="2 3">
    <name type="scientific">Nocardia stercoris</name>
    <dbReference type="NCBI Taxonomy" id="2483361"/>
    <lineage>
        <taxon>Bacteria</taxon>
        <taxon>Bacillati</taxon>
        <taxon>Actinomycetota</taxon>
        <taxon>Actinomycetes</taxon>
        <taxon>Mycobacteriales</taxon>
        <taxon>Nocardiaceae</taxon>
        <taxon>Nocardia</taxon>
    </lineage>
</organism>
<feature type="transmembrane region" description="Helical" evidence="1">
    <location>
        <begin position="69"/>
        <end position="88"/>
    </location>
</feature>
<comment type="caution">
    <text evidence="2">The sequence shown here is derived from an EMBL/GenBank/DDBJ whole genome shotgun (WGS) entry which is preliminary data.</text>
</comment>
<keyword evidence="1" id="KW-0472">Membrane</keyword>
<protein>
    <submittedName>
        <fullName evidence="2">Uncharacterized protein</fullName>
    </submittedName>
</protein>
<dbReference type="AlphaFoldDB" id="A0A3M2KS58"/>
<keyword evidence="3" id="KW-1185">Reference proteome</keyword>
<keyword evidence="1" id="KW-0812">Transmembrane</keyword>
<dbReference type="Proteomes" id="UP000279275">
    <property type="component" value="Unassembled WGS sequence"/>
</dbReference>
<reference evidence="2 3" key="1">
    <citation type="submission" date="2018-10" db="EMBL/GenBank/DDBJ databases">
        <title>Isolation from cow dung.</title>
        <authorList>
            <person name="Ling L."/>
        </authorList>
    </citation>
    <scope>NUCLEOTIDE SEQUENCE [LARGE SCALE GENOMIC DNA]</scope>
    <source>
        <strain evidence="2 3">NEAU-LL90</strain>
    </source>
</reference>
<proteinExistence type="predicted"/>
<feature type="transmembrane region" description="Helical" evidence="1">
    <location>
        <begin position="12"/>
        <end position="32"/>
    </location>
</feature>
<feature type="transmembrane region" description="Helical" evidence="1">
    <location>
        <begin position="108"/>
        <end position="128"/>
    </location>
</feature>
<dbReference type="EMBL" id="RFFH01000021">
    <property type="protein sequence ID" value="RMI28482.1"/>
    <property type="molecule type" value="Genomic_DNA"/>
</dbReference>
<name>A0A3M2KS58_9NOCA</name>
<sequence>MGSAMTDPLVTPVTRVVRAAIFAVVAVTLSAAGHGHVTGHGLPVSVLLLTCTGTAAVTWAFIDRQRGALFIVGALAAMQPVLHVWFGLVPAAGAHAEHGGGTAAEWPTVSMLAAHALAAVLCGLWLWAGERALFTLLRALYTRIFLPLLLVYTHPCVPDPAPFARTDLARVANPTQTLLRHAVARRGPPAIDFGI</sequence>
<feature type="transmembrane region" description="Helical" evidence="1">
    <location>
        <begin position="44"/>
        <end position="62"/>
    </location>
</feature>
<accession>A0A3M2KS58</accession>
<gene>
    <name evidence="2" type="ORF">EBN03_30155</name>
</gene>
<keyword evidence="1" id="KW-1133">Transmembrane helix</keyword>
<evidence type="ECO:0000313" key="3">
    <source>
        <dbReference type="Proteomes" id="UP000279275"/>
    </source>
</evidence>
<evidence type="ECO:0000313" key="2">
    <source>
        <dbReference type="EMBL" id="RMI28482.1"/>
    </source>
</evidence>
<evidence type="ECO:0000256" key="1">
    <source>
        <dbReference type="SAM" id="Phobius"/>
    </source>
</evidence>